<gene>
    <name evidence="1" type="ORF">SARC_08872</name>
</gene>
<keyword evidence="2" id="KW-1185">Reference proteome</keyword>
<dbReference type="Proteomes" id="UP000054560">
    <property type="component" value="Unassembled WGS sequence"/>
</dbReference>
<dbReference type="GeneID" id="25909376"/>
<dbReference type="RefSeq" id="XP_014152602.1">
    <property type="nucleotide sequence ID" value="XM_014297127.1"/>
</dbReference>
<sequence length="251" mass="28498">MHGRVITKASGAKEWDSRLSGSHPFRKVVWAVGADALSEYTYQHLHDPIRMLTELGWHKDEVLSMVEKGFEFQLIVWGGNDPATGQCDKSTDLNRATIPAAWPIAWQKVRKGYQQDGIELPFVTDQVLKKLHTTHFSELTGGGCKRHGSRWQCGSTEAQNAFNELKYGQAGLDYFLTLDRPSALQVRAFLCNVLQFDTLYTGLGYTQTDEGVLTHAYNWAEFLLYNREISTLPYAQRLPIHIYPDNFGVDR</sequence>
<proteinExistence type="predicted"/>
<dbReference type="AlphaFoldDB" id="A0A0L0FPG1"/>
<organism evidence="1 2">
    <name type="scientific">Sphaeroforma arctica JP610</name>
    <dbReference type="NCBI Taxonomy" id="667725"/>
    <lineage>
        <taxon>Eukaryota</taxon>
        <taxon>Ichthyosporea</taxon>
        <taxon>Ichthyophonida</taxon>
        <taxon>Sphaeroforma</taxon>
    </lineage>
</organism>
<dbReference type="EMBL" id="KQ242439">
    <property type="protein sequence ID" value="KNC78700.1"/>
    <property type="molecule type" value="Genomic_DNA"/>
</dbReference>
<name>A0A0L0FPG1_9EUKA</name>
<accession>A0A0L0FPG1</accession>
<reference evidence="1 2" key="1">
    <citation type="submission" date="2011-02" db="EMBL/GenBank/DDBJ databases">
        <title>The Genome Sequence of Sphaeroforma arctica JP610.</title>
        <authorList>
            <consortium name="The Broad Institute Genome Sequencing Platform"/>
            <person name="Russ C."/>
            <person name="Cuomo C."/>
            <person name="Young S.K."/>
            <person name="Zeng Q."/>
            <person name="Gargeya S."/>
            <person name="Alvarado L."/>
            <person name="Berlin A."/>
            <person name="Chapman S.B."/>
            <person name="Chen Z."/>
            <person name="Freedman E."/>
            <person name="Gellesch M."/>
            <person name="Goldberg J."/>
            <person name="Griggs A."/>
            <person name="Gujja S."/>
            <person name="Heilman E."/>
            <person name="Heiman D."/>
            <person name="Howarth C."/>
            <person name="Mehta T."/>
            <person name="Neiman D."/>
            <person name="Pearson M."/>
            <person name="Roberts A."/>
            <person name="Saif S."/>
            <person name="Shea T."/>
            <person name="Shenoy N."/>
            <person name="Sisk P."/>
            <person name="Stolte C."/>
            <person name="Sykes S."/>
            <person name="White J."/>
            <person name="Yandava C."/>
            <person name="Burger G."/>
            <person name="Gray M.W."/>
            <person name="Holland P.W.H."/>
            <person name="King N."/>
            <person name="Lang F.B.F."/>
            <person name="Roger A.J."/>
            <person name="Ruiz-Trillo I."/>
            <person name="Haas B."/>
            <person name="Nusbaum C."/>
            <person name="Birren B."/>
        </authorList>
    </citation>
    <scope>NUCLEOTIDE SEQUENCE [LARGE SCALE GENOMIC DNA]</scope>
    <source>
        <strain evidence="1 2">JP610</strain>
    </source>
</reference>
<evidence type="ECO:0000313" key="1">
    <source>
        <dbReference type="EMBL" id="KNC78700.1"/>
    </source>
</evidence>
<evidence type="ECO:0000313" key="2">
    <source>
        <dbReference type="Proteomes" id="UP000054560"/>
    </source>
</evidence>
<protein>
    <submittedName>
        <fullName evidence="1">Uncharacterized protein</fullName>
    </submittedName>
</protein>